<evidence type="ECO:0000313" key="23">
    <source>
        <dbReference type="Proteomes" id="UP000694621"/>
    </source>
</evidence>
<evidence type="ECO:0000259" key="19">
    <source>
        <dbReference type="PROSITE" id="PS50207"/>
    </source>
</evidence>
<dbReference type="InterPro" id="IPR029030">
    <property type="entry name" value="Caspase-like_dom_sf"/>
</dbReference>
<dbReference type="Gene3D" id="1.10.533.10">
    <property type="entry name" value="Death Domain, Fas"/>
    <property type="match status" value="2"/>
</dbReference>
<keyword evidence="9" id="KW-0378">Hydrolase</keyword>
<dbReference type="PRINTS" id="PR00376">
    <property type="entry name" value="IL1BCENZYME"/>
</dbReference>
<evidence type="ECO:0000259" key="20">
    <source>
        <dbReference type="PROSITE" id="PS50208"/>
    </source>
</evidence>
<dbReference type="SUPFAM" id="SSF52129">
    <property type="entry name" value="Caspase-like"/>
    <property type="match status" value="1"/>
</dbReference>
<keyword evidence="11" id="KW-0865">Zymogen</keyword>
<dbReference type="InterPro" id="IPR015917">
    <property type="entry name" value="Pept_C14A"/>
</dbReference>
<gene>
    <name evidence="21" type="primary">CASP8</name>
    <name evidence="21" type="ORF">AMEX_G14416</name>
</gene>
<dbReference type="Ensembl" id="ENSAMXT00005012110.1">
    <property type="protein sequence ID" value="ENSAMXP00005010892.1"/>
    <property type="gene ID" value="ENSAMXG00005006037.1"/>
</dbReference>
<dbReference type="PROSITE" id="PS50207">
    <property type="entry name" value="CASPASE_P10"/>
    <property type="match status" value="1"/>
</dbReference>
<dbReference type="GO" id="GO:0051604">
    <property type="term" value="P:protein maturation"/>
    <property type="evidence" value="ECO:0007669"/>
    <property type="project" value="UniProtKB-ARBA"/>
</dbReference>
<dbReference type="Proteomes" id="UP000752171">
    <property type="component" value="Unassembled WGS sequence"/>
</dbReference>
<dbReference type="GO" id="GO:0005634">
    <property type="term" value="C:nucleus"/>
    <property type="evidence" value="ECO:0007669"/>
    <property type="project" value="UniProtKB-SubCell"/>
</dbReference>
<dbReference type="PANTHER" id="PTHR48169">
    <property type="entry name" value="DED DOMAIN-CONTAINING PROTEIN"/>
    <property type="match status" value="1"/>
</dbReference>
<dbReference type="InterPro" id="IPR016129">
    <property type="entry name" value="Caspase_his_AS"/>
</dbReference>
<dbReference type="GO" id="GO:0043065">
    <property type="term" value="P:positive regulation of apoptotic process"/>
    <property type="evidence" value="ECO:0007669"/>
    <property type="project" value="UniProtKB-ARBA"/>
</dbReference>
<feature type="domain" description="Caspase family p10" evidence="19">
    <location>
        <begin position="487"/>
        <end position="575"/>
    </location>
</feature>
<keyword evidence="10" id="KW-0788">Thiol protease</keyword>
<dbReference type="GO" id="GO:0004197">
    <property type="term" value="F:cysteine-type endopeptidase activity"/>
    <property type="evidence" value="ECO:0007669"/>
    <property type="project" value="InterPro"/>
</dbReference>
<keyword evidence="4" id="KW-0963">Cytoplasm</keyword>
<dbReference type="AlphaFoldDB" id="A0A8B9J8T0"/>
<evidence type="ECO:0000256" key="5">
    <source>
        <dbReference type="ARBA" id="ARBA00022553"/>
    </source>
</evidence>
<evidence type="ECO:0000313" key="24">
    <source>
        <dbReference type="Proteomes" id="UP000752171"/>
    </source>
</evidence>
<dbReference type="SMART" id="SM00031">
    <property type="entry name" value="DED"/>
    <property type="match status" value="2"/>
</dbReference>
<evidence type="ECO:0000256" key="17">
    <source>
        <dbReference type="SAM" id="MobiDB-lite"/>
    </source>
</evidence>
<feature type="domain" description="DED" evidence="18">
    <location>
        <begin position="124"/>
        <end position="191"/>
    </location>
</feature>
<dbReference type="SUPFAM" id="SSF47986">
    <property type="entry name" value="DEATH domain"/>
    <property type="match status" value="2"/>
</dbReference>
<keyword evidence="8" id="KW-0677">Repeat</keyword>
<name>A0A8B9J8T0_ASTMX</name>
<evidence type="ECO:0000256" key="12">
    <source>
        <dbReference type="ARBA" id="ARBA00023242"/>
    </source>
</evidence>
<feature type="domain" description="Caspase family p20" evidence="20">
    <location>
        <begin position="334"/>
        <end position="460"/>
    </location>
</feature>
<dbReference type="PANTHER" id="PTHR48169:SF7">
    <property type="entry name" value="CASPASE 10"/>
    <property type="match status" value="1"/>
</dbReference>
<dbReference type="EC" id="3.4.22.61" evidence="14"/>
<dbReference type="SMART" id="SM00115">
    <property type="entry name" value="CASc"/>
    <property type="match status" value="1"/>
</dbReference>
<evidence type="ECO:0000259" key="18">
    <source>
        <dbReference type="PROSITE" id="PS50168"/>
    </source>
</evidence>
<dbReference type="Proteomes" id="UP000694621">
    <property type="component" value="Unplaced"/>
</dbReference>
<feature type="domain" description="DED" evidence="18">
    <location>
        <begin position="35"/>
        <end position="112"/>
    </location>
</feature>
<comment type="catalytic activity">
    <reaction evidence="13">
        <text>Strict requirement for Asp at position P1 and has a preferred cleavage sequence of (Leu/Asp/Val)-Glu-Thr-Asp-|-(Gly/Ser/Ala).</text>
        <dbReference type="EC" id="3.4.22.61"/>
    </reaction>
</comment>
<evidence type="ECO:0000256" key="6">
    <source>
        <dbReference type="ARBA" id="ARBA00022670"/>
    </source>
</evidence>
<dbReference type="InterPro" id="IPR011600">
    <property type="entry name" value="Pept_C14_caspase"/>
</dbReference>
<comment type="subcellular location">
    <subcellularLocation>
        <location evidence="2">Cytoplasm</location>
    </subcellularLocation>
    <subcellularLocation>
        <location evidence="1">Nucleus</location>
    </subcellularLocation>
</comment>
<dbReference type="PROSITE" id="PS50168">
    <property type="entry name" value="DED"/>
    <property type="match status" value="2"/>
</dbReference>
<dbReference type="GO" id="GO:0006508">
    <property type="term" value="P:proteolysis"/>
    <property type="evidence" value="ECO:0007669"/>
    <property type="project" value="UniProtKB-KW"/>
</dbReference>
<evidence type="ECO:0000256" key="2">
    <source>
        <dbReference type="ARBA" id="ARBA00004496"/>
    </source>
</evidence>
<evidence type="ECO:0000256" key="11">
    <source>
        <dbReference type="ARBA" id="ARBA00023145"/>
    </source>
</evidence>
<evidence type="ECO:0000256" key="9">
    <source>
        <dbReference type="ARBA" id="ARBA00022801"/>
    </source>
</evidence>
<evidence type="ECO:0000256" key="16">
    <source>
        <dbReference type="RuleBase" id="RU003971"/>
    </source>
</evidence>
<reference evidence="22" key="2">
    <citation type="submission" date="2025-05" db="UniProtKB">
        <authorList>
            <consortium name="Ensembl"/>
        </authorList>
    </citation>
    <scope>IDENTIFICATION</scope>
</reference>
<dbReference type="KEGG" id="amex:103037118"/>
<evidence type="ECO:0000256" key="3">
    <source>
        <dbReference type="ARBA" id="ARBA00010134"/>
    </source>
</evidence>
<evidence type="ECO:0000256" key="7">
    <source>
        <dbReference type="ARBA" id="ARBA00022703"/>
    </source>
</evidence>
<dbReference type="InterPro" id="IPR001309">
    <property type="entry name" value="Pept_C14_p20"/>
</dbReference>
<dbReference type="Pfam" id="PF00656">
    <property type="entry name" value="Peptidase_C14"/>
    <property type="match status" value="1"/>
</dbReference>
<dbReference type="PROSITE" id="PS50208">
    <property type="entry name" value="CASPASE_P20"/>
    <property type="match status" value="1"/>
</dbReference>
<keyword evidence="5" id="KW-0597">Phosphoprotein</keyword>
<dbReference type="GO" id="GO:0005886">
    <property type="term" value="C:plasma membrane"/>
    <property type="evidence" value="ECO:0007669"/>
    <property type="project" value="UniProtKB-ARBA"/>
</dbReference>
<reference evidence="21 24" key="1">
    <citation type="submission" date="2021-07" db="EMBL/GenBank/DDBJ databases">
        <authorList>
            <person name="Imarazene B."/>
            <person name="Zahm M."/>
            <person name="Klopp C."/>
            <person name="Cabau C."/>
            <person name="Beille S."/>
            <person name="Jouanno E."/>
            <person name="Castinel A."/>
            <person name="Lluch J."/>
            <person name="Gil L."/>
            <person name="Kuchtly C."/>
            <person name="Lopez Roques C."/>
            <person name="Donnadieu C."/>
            <person name="Parrinello H."/>
            <person name="Journot L."/>
            <person name="Du K."/>
            <person name="Schartl M."/>
            <person name="Retaux S."/>
            <person name="Guiguen Y."/>
        </authorList>
    </citation>
    <scope>NUCLEOTIDE SEQUENCE [LARGE SCALE GENOMIC DNA]</scope>
    <source>
        <strain evidence="21">Pach_M1</strain>
        <tissue evidence="21">Testis</tissue>
    </source>
</reference>
<feature type="region of interest" description="Disordered" evidence="17">
    <location>
        <begin position="294"/>
        <end position="318"/>
    </location>
</feature>
<dbReference type="OrthoDB" id="6114029at2759"/>
<comment type="similarity">
    <text evidence="3 16">Belongs to the peptidase C14A family.</text>
</comment>
<keyword evidence="6" id="KW-0645">Protease</keyword>
<evidence type="ECO:0000256" key="10">
    <source>
        <dbReference type="ARBA" id="ARBA00022807"/>
    </source>
</evidence>
<dbReference type="InterPro" id="IPR002138">
    <property type="entry name" value="Pept_C14_p10"/>
</dbReference>
<sequence length="586" mass="66097">MEEQGHRGCGIYPGSLVARQECSLDQSPVNPRVMGFQEMLLEVQKSLRQDEVLDLVFLCTDLLRKDLSRVDTATELFSLLQKEDLLSSNDTTLLQELLTITRQKSLLQKLCLQCSQLSVCHISMYRQLLFELAENISEDNLRDIKFLLFKTLPPKILDKDLTMLQLFREMEKGGHLAADNLDTIERIIVRVVPYLKSTISQFKENSGAGTSPQETPWENRTSFQDFSVTKRPVQPETIHQNMNTASTAQQGLESAEMLCPPSFFSSHQSEIPTLVSSFSGDNVEGQIANLSINDTSNQAQSHHGRSTEEVSMSSFDPYQQSTSEVEKYTMTGNWRGFCMIVNNYDFSNSLIKLNNRGGTDTDEKRLLKVFKWLGFTTEVVRDCSRERMLKALQDLKSRDHGEADCVVCCVLSHGYEGGVYGVDGGKVKLKELMEPLDGYHCPTLIDKPKIFFIQACRGIERQRVVFLQSDSESNSMEPELFSDAMVPRESVPAGADFLMSMATVPNFVSYRETVNGTWFIQTLCKSLEQLVPRGTDLMSILTQVNNEVSKKTSRSGLEKQMPQPEFTLRKLIIFPVPSDISTSSLI</sequence>
<evidence type="ECO:0000256" key="13">
    <source>
        <dbReference type="ARBA" id="ARBA00051626"/>
    </source>
</evidence>
<dbReference type="PROSITE" id="PS01122">
    <property type="entry name" value="CASPASE_CYS"/>
    <property type="match status" value="1"/>
</dbReference>
<proteinExistence type="inferred from homology"/>
<dbReference type="GO" id="GO:0005737">
    <property type="term" value="C:cytoplasm"/>
    <property type="evidence" value="ECO:0007669"/>
    <property type="project" value="UniProtKB-SubCell"/>
</dbReference>
<evidence type="ECO:0000256" key="15">
    <source>
        <dbReference type="ARBA" id="ARBA00068172"/>
    </source>
</evidence>
<evidence type="ECO:0000256" key="4">
    <source>
        <dbReference type="ARBA" id="ARBA00022490"/>
    </source>
</evidence>
<keyword evidence="7" id="KW-0053">Apoptosis</keyword>
<dbReference type="Pfam" id="PF01335">
    <property type="entry name" value="DED"/>
    <property type="match status" value="2"/>
</dbReference>
<evidence type="ECO:0000313" key="21">
    <source>
        <dbReference type="EMBL" id="KAG9271489.1"/>
    </source>
</evidence>
<dbReference type="GO" id="GO:0032991">
    <property type="term" value="C:protein-containing complex"/>
    <property type="evidence" value="ECO:0007669"/>
    <property type="project" value="UniProtKB-ARBA"/>
</dbReference>
<dbReference type="EMBL" id="JAICCE010000011">
    <property type="protein sequence ID" value="KAG9271489.1"/>
    <property type="molecule type" value="Genomic_DNA"/>
</dbReference>
<evidence type="ECO:0000256" key="8">
    <source>
        <dbReference type="ARBA" id="ARBA00022737"/>
    </source>
</evidence>
<keyword evidence="12" id="KW-0539">Nucleus</keyword>
<dbReference type="InterPro" id="IPR011029">
    <property type="entry name" value="DEATH-like_dom_sf"/>
</dbReference>
<dbReference type="PROSITE" id="PS01121">
    <property type="entry name" value="CASPASE_HIS"/>
    <property type="match status" value="1"/>
</dbReference>
<dbReference type="InterPro" id="IPR001875">
    <property type="entry name" value="DED_dom"/>
</dbReference>
<dbReference type="Gene3D" id="3.40.50.1460">
    <property type="match status" value="1"/>
</dbReference>
<protein>
    <recommendedName>
        <fullName evidence="15">Caspase-8</fullName>
        <ecNumber evidence="14">3.4.22.61</ecNumber>
    </recommendedName>
</protein>
<dbReference type="FunFam" id="1.10.533.10:FF:000016">
    <property type="entry name" value="CASP8 and FADD-like apoptosis regulator"/>
    <property type="match status" value="1"/>
</dbReference>
<evidence type="ECO:0000313" key="22">
    <source>
        <dbReference type="Ensembl" id="ENSAMXP00005010892.1"/>
    </source>
</evidence>
<evidence type="ECO:0000256" key="14">
    <source>
        <dbReference type="ARBA" id="ARBA00066479"/>
    </source>
</evidence>
<dbReference type="FunFam" id="3.40.50.1460:FF:000008">
    <property type="entry name" value="caspase-8 isoform X1"/>
    <property type="match status" value="1"/>
</dbReference>
<evidence type="ECO:0000256" key="1">
    <source>
        <dbReference type="ARBA" id="ARBA00004123"/>
    </source>
</evidence>
<dbReference type="InterPro" id="IPR033139">
    <property type="entry name" value="Caspase_cys_AS"/>
</dbReference>
<dbReference type="GO" id="GO:0006915">
    <property type="term" value="P:apoptotic process"/>
    <property type="evidence" value="ECO:0007669"/>
    <property type="project" value="UniProtKB-KW"/>
</dbReference>
<organism evidence="22 23">
    <name type="scientific">Astyanax mexicanus</name>
    <name type="common">Blind cave fish</name>
    <name type="synonym">Astyanax fasciatus mexicanus</name>
    <dbReference type="NCBI Taxonomy" id="7994"/>
    <lineage>
        <taxon>Eukaryota</taxon>
        <taxon>Metazoa</taxon>
        <taxon>Chordata</taxon>
        <taxon>Craniata</taxon>
        <taxon>Vertebrata</taxon>
        <taxon>Euteleostomi</taxon>
        <taxon>Actinopterygii</taxon>
        <taxon>Neopterygii</taxon>
        <taxon>Teleostei</taxon>
        <taxon>Ostariophysi</taxon>
        <taxon>Characiformes</taxon>
        <taxon>Characoidei</taxon>
        <taxon>Acestrorhamphidae</taxon>
        <taxon>Acestrorhamphinae</taxon>
        <taxon>Astyanax</taxon>
    </lineage>
</organism>
<accession>A0A8B9J8T0</accession>
<feature type="compositionally biased region" description="Polar residues" evidence="17">
    <location>
        <begin position="309"/>
        <end position="318"/>
    </location>
</feature>
<dbReference type="CDD" id="cd00032">
    <property type="entry name" value="CASc"/>
    <property type="match status" value="1"/>
</dbReference>